<dbReference type="Proteomes" id="UP000541444">
    <property type="component" value="Unassembled WGS sequence"/>
</dbReference>
<accession>A0A7J7P4F9</accession>
<proteinExistence type="predicted"/>
<keyword evidence="3" id="KW-1185">Reference proteome</keyword>
<name>A0A7J7P4F9_9MAGN</name>
<keyword evidence="1" id="KW-0812">Transmembrane</keyword>
<evidence type="ECO:0000256" key="1">
    <source>
        <dbReference type="SAM" id="Phobius"/>
    </source>
</evidence>
<dbReference type="OrthoDB" id="423598at2759"/>
<dbReference type="EMBL" id="JACGCM010000287">
    <property type="protein sequence ID" value="KAF6174230.1"/>
    <property type="molecule type" value="Genomic_DNA"/>
</dbReference>
<dbReference type="AlphaFoldDB" id="A0A7J7P4F9"/>
<keyword evidence="1" id="KW-1133">Transmembrane helix</keyword>
<organism evidence="2 3">
    <name type="scientific">Kingdonia uniflora</name>
    <dbReference type="NCBI Taxonomy" id="39325"/>
    <lineage>
        <taxon>Eukaryota</taxon>
        <taxon>Viridiplantae</taxon>
        <taxon>Streptophyta</taxon>
        <taxon>Embryophyta</taxon>
        <taxon>Tracheophyta</taxon>
        <taxon>Spermatophyta</taxon>
        <taxon>Magnoliopsida</taxon>
        <taxon>Ranunculales</taxon>
        <taxon>Circaeasteraceae</taxon>
        <taxon>Kingdonia</taxon>
    </lineage>
</organism>
<evidence type="ECO:0000313" key="3">
    <source>
        <dbReference type="Proteomes" id="UP000541444"/>
    </source>
</evidence>
<keyword evidence="1" id="KW-0472">Membrane</keyword>
<gene>
    <name evidence="2" type="ORF">GIB67_033762</name>
</gene>
<evidence type="ECO:0000313" key="2">
    <source>
        <dbReference type="EMBL" id="KAF6174230.1"/>
    </source>
</evidence>
<protein>
    <submittedName>
        <fullName evidence="2">Uncharacterized protein</fullName>
    </submittedName>
</protein>
<reference evidence="2 3" key="1">
    <citation type="journal article" date="2020" name="IScience">
        <title>Genome Sequencing of the Endangered Kingdonia uniflora (Circaeasteraceae, Ranunculales) Reveals Potential Mechanisms of Evolutionary Specialization.</title>
        <authorList>
            <person name="Sun Y."/>
            <person name="Deng T."/>
            <person name="Zhang A."/>
            <person name="Moore M.J."/>
            <person name="Landis J.B."/>
            <person name="Lin N."/>
            <person name="Zhang H."/>
            <person name="Zhang X."/>
            <person name="Huang J."/>
            <person name="Zhang X."/>
            <person name="Sun H."/>
            <person name="Wang H."/>
        </authorList>
    </citation>
    <scope>NUCLEOTIDE SEQUENCE [LARGE SCALE GENOMIC DNA]</scope>
    <source>
        <strain evidence="2">TB1705</strain>
        <tissue evidence="2">Leaf</tissue>
    </source>
</reference>
<sequence length="67" mass="7412">MIEFEEVCNCVQQGDTLDYLGIPGLHIAGSQGVLVIAICQVLLMVCTLLNPVRHCYGRFRHNPIDPS</sequence>
<feature type="transmembrane region" description="Helical" evidence="1">
    <location>
        <begin position="33"/>
        <end position="52"/>
    </location>
</feature>
<comment type="caution">
    <text evidence="2">The sequence shown here is derived from an EMBL/GenBank/DDBJ whole genome shotgun (WGS) entry which is preliminary data.</text>
</comment>